<dbReference type="Pfam" id="PF00344">
    <property type="entry name" value="SecY"/>
    <property type="match status" value="1"/>
</dbReference>
<dbReference type="GO" id="GO:0016020">
    <property type="term" value="C:membrane"/>
    <property type="evidence" value="ECO:0007669"/>
    <property type="project" value="InterPro"/>
</dbReference>
<dbReference type="AlphaFoldDB" id="A0A3F3HBW8"/>
<evidence type="ECO:0000256" key="1">
    <source>
        <dbReference type="SAM" id="Phobius"/>
    </source>
</evidence>
<dbReference type="EMBL" id="DF968070">
    <property type="protein sequence ID" value="GAP03433.1"/>
    <property type="molecule type" value="Genomic_DNA"/>
</dbReference>
<sequence>MIKQKKYSDLVKKISFTTIVLLLFYIGQGVPVPGYHLSFRVPGSDFSLEKMLSLTTGGLFSSPTLLSLGMGPYMTISILLSVGLFANRELASQISQEQRGRIEVIGILIMSILQSIPLAFNLKGEVTSKMNFLTPLSVFLFTVLCFVSGALLISWLASLNTIYGVGGPFILILPGIMKGITGSLAANYTTVLSHIDRLVIFVIITVIFVWISVSIYTAEYRFDIQRIGIDRRSKDAYIAFRLLIAGSMPLMFATTMMYFPAYIMQLFHEKNEFILSLFSINKVSGILVYGIILYALGVLFSFVNIMPEQVTKDLKESGDYIVGIVPGHETRVYITKRIWFITAIGSLFLPIIVTVPLLVGLMTHHQSISNMSNYFAMFFVLVVIFDTVQQDVRFLLYKNNYSLFDNKRRRWE</sequence>
<feature type="transmembrane region" description="Helical" evidence="1">
    <location>
        <begin position="283"/>
        <end position="305"/>
    </location>
</feature>
<keyword evidence="3" id="KW-1185">Reference proteome</keyword>
<name>A0A3F3HBW8_9LACO</name>
<feature type="transmembrane region" description="Helical" evidence="1">
    <location>
        <begin position="338"/>
        <end position="359"/>
    </location>
</feature>
<dbReference type="Proteomes" id="UP000061227">
    <property type="component" value="Unassembled WGS sequence"/>
</dbReference>
<proteinExistence type="predicted"/>
<feature type="transmembrane region" description="Helical" evidence="1">
    <location>
        <begin position="238"/>
        <end position="263"/>
    </location>
</feature>
<keyword evidence="1" id="KW-0812">Transmembrane</keyword>
<dbReference type="Gene3D" id="1.10.3370.10">
    <property type="entry name" value="SecY subunit domain"/>
    <property type="match status" value="1"/>
</dbReference>
<gene>
    <name evidence="2" type="ORF">FPFC_080080</name>
</gene>
<dbReference type="PRINTS" id="PR00303">
    <property type="entry name" value="SECYTRNLCASE"/>
</dbReference>
<dbReference type="GO" id="GO:0015031">
    <property type="term" value="P:protein transport"/>
    <property type="evidence" value="ECO:0007669"/>
    <property type="project" value="InterPro"/>
</dbReference>
<keyword evidence="1" id="KW-0472">Membrane</keyword>
<dbReference type="STRING" id="220714.SAMN05660469_0012"/>
<protein>
    <submittedName>
        <fullName evidence="2">Preprotein translocase subunit SecY</fullName>
    </submittedName>
</protein>
<feature type="transmembrane region" description="Helical" evidence="1">
    <location>
        <begin position="132"/>
        <end position="157"/>
    </location>
</feature>
<accession>A0A3F3HBW8</accession>
<dbReference type="InterPro" id="IPR002208">
    <property type="entry name" value="SecY/SEC61-alpha"/>
</dbReference>
<feature type="transmembrane region" description="Helical" evidence="1">
    <location>
        <begin position="70"/>
        <end position="90"/>
    </location>
</feature>
<dbReference type="InterPro" id="IPR023201">
    <property type="entry name" value="SecY_dom_sf"/>
</dbReference>
<evidence type="ECO:0000313" key="3">
    <source>
        <dbReference type="Proteomes" id="UP000061227"/>
    </source>
</evidence>
<dbReference type="OrthoDB" id="2055747at2"/>
<feature type="transmembrane region" description="Helical" evidence="1">
    <location>
        <begin position="169"/>
        <end position="186"/>
    </location>
</feature>
<dbReference type="RefSeq" id="WP_082138855.1">
    <property type="nucleotide sequence ID" value="NZ_DF968070.1"/>
</dbReference>
<dbReference type="SUPFAM" id="SSF103491">
    <property type="entry name" value="Preprotein translocase SecY subunit"/>
    <property type="match status" value="1"/>
</dbReference>
<dbReference type="PIRSF" id="PIRSF004557">
    <property type="entry name" value="SecY"/>
    <property type="match status" value="1"/>
</dbReference>
<feature type="transmembrane region" description="Helical" evidence="1">
    <location>
        <begin position="371"/>
        <end position="388"/>
    </location>
</feature>
<reference evidence="2 3" key="1">
    <citation type="journal article" date="2015" name="BMC Genomics">
        <title>Comparative genomics of Fructobacillus spp. and Leuconostoc spp. reveals niche-specific evolution of Fructobacillus spp.</title>
        <authorList>
            <person name="Endo A."/>
            <person name="Tanizawa Y."/>
            <person name="Tanaka N."/>
            <person name="Maeno S."/>
            <person name="Kumar H."/>
            <person name="Shiwa Y."/>
            <person name="Okada S."/>
            <person name="Yoshikawa H."/>
            <person name="Dicks L."/>
            <person name="Nakagawa J."/>
            <person name="Arita M."/>
        </authorList>
    </citation>
    <scope>NUCLEOTIDE SEQUENCE [LARGE SCALE GENOMIC DNA]</scope>
    <source>
        <strain evidence="2 3">DSM 15468</strain>
    </source>
</reference>
<feature type="transmembrane region" description="Helical" evidence="1">
    <location>
        <begin position="198"/>
        <end position="218"/>
    </location>
</feature>
<feature type="transmembrane region" description="Helical" evidence="1">
    <location>
        <begin position="102"/>
        <end position="120"/>
    </location>
</feature>
<evidence type="ECO:0000313" key="2">
    <source>
        <dbReference type="EMBL" id="GAP03433.1"/>
    </source>
</evidence>
<keyword evidence="1" id="KW-1133">Transmembrane helix</keyword>
<organism evidence="2 3">
    <name type="scientific">Fructobacillus pseudoficulneus</name>
    <dbReference type="NCBI Taxonomy" id="220714"/>
    <lineage>
        <taxon>Bacteria</taxon>
        <taxon>Bacillati</taxon>
        <taxon>Bacillota</taxon>
        <taxon>Bacilli</taxon>
        <taxon>Lactobacillales</taxon>
        <taxon>Lactobacillaceae</taxon>
        <taxon>Fructobacillus</taxon>
    </lineage>
</organism>